<feature type="compositionally biased region" description="Low complexity" evidence="5">
    <location>
        <begin position="553"/>
        <end position="568"/>
    </location>
</feature>
<keyword evidence="4" id="KW-0411">Iron-sulfur</keyword>
<reference evidence="8" key="1">
    <citation type="submission" date="2017-04" db="EMBL/GenBank/DDBJ databases">
        <authorList>
            <person name="Varghese N."/>
            <person name="Submissions S."/>
        </authorList>
    </citation>
    <scope>NUCLEOTIDE SEQUENCE [LARGE SCALE GENOMIC DNA]</scope>
    <source>
        <strain evidence="8">RKEM611</strain>
    </source>
</reference>
<evidence type="ECO:0000256" key="1">
    <source>
        <dbReference type="ARBA" id="ARBA00022485"/>
    </source>
</evidence>
<dbReference type="STRING" id="1513793.SAMN06296036_102341"/>
<dbReference type="Gene3D" id="3.30.413.10">
    <property type="entry name" value="Sulfite Reductase Hemoprotein, domain 1"/>
    <property type="match status" value="1"/>
</dbReference>
<dbReference type="Proteomes" id="UP000192907">
    <property type="component" value="Unassembled WGS sequence"/>
</dbReference>
<dbReference type="InterPro" id="IPR045854">
    <property type="entry name" value="NO2/SO3_Rdtase_4Fe4S_sf"/>
</dbReference>
<feature type="compositionally biased region" description="Acidic residues" evidence="5">
    <location>
        <begin position="508"/>
        <end position="549"/>
    </location>
</feature>
<organism evidence="7 8">
    <name type="scientific">Pseudobacteriovorax antillogorgiicola</name>
    <dbReference type="NCBI Taxonomy" id="1513793"/>
    <lineage>
        <taxon>Bacteria</taxon>
        <taxon>Pseudomonadati</taxon>
        <taxon>Bdellovibrionota</taxon>
        <taxon>Oligoflexia</taxon>
        <taxon>Oligoflexales</taxon>
        <taxon>Pseudobacteriovoracaceae</taxon>
        <taxon>Pseudobacteriovorax</taxon>
    </lineage>
</organism>
<evidence type="ECO:0000313" key="7">
    <source>
        <dbReference type="EMBL" id="SME97157.1"/>
    </source>
</evidence>
<dbReference type="GO" id="GO:0046872">
    <property type="term" value="F:metal ion binding"/>
    <property type="evidence" value="ECO:0007669"/>
    <property type="project" value="UniProtKB-KW"/>
</dbReference>
<sequence>MSEKLFKLKNGTLFLSTEAPGGIYNSVQLKKVAELCANDLAIVKATEDQRLGLFVKEEEAARVAKELEACGLGVRHYQQGLHQAVTCLGELCSDHEQDALGTAMDLAKTLAELSLESPLKIGINGCFKCCTPCHTLDIAVVGEANGYRISLGGKNQQVPELASFVAEGVPADKLPDLIKNVVTLYADKVEDDESLLEVIDRCGISDFVEALAPYSQDAAVQHDPFAGGDAEPDLTDDRGAPESDQGQDSLEQSEVSDDDLDLDDDLDIEDAGEVGGSQVEAEVGDDELDELGELDDSDLMVEDNESALGDDSELSESGDTISDEAEGLELDDEIDLDEQSTANNEEDALSAGEGMEVDAEIDQADADLVADDIDLDGDLDEVDLGDDLSLDDVGDSSEIEPEKAADEAVDDDDLALEDDLDLDDDAAASDQAGAQESQADDSEMELLSESDHEIDDDVSLGENVVDDDIDLDIDLDDGDLSEDEPSLDDDLELDLDDTSVEVVEDQLAQDDIPIEDGEVDLEAIDEGADSIDSDGDEPEIEDLSADDVFGETPAQAAPAASSSAASPEADTEFEEIDDLSDTDEEDFENRLIADIDEEAQVLASTPSDVNADDRESALGMLESHPEVDQESSQESATDDLVADDLEDLSLEEEDFAEDNLDDDTEELLAENDIEEAEAGLDDLNEDDLDDLDLDDLDEGELSPIEDDAESDDDLANMAEETISITPMASSPRKPIKTSEVFKFSGMDVIDTMLHLSFDSGAFVDFDLSSLAPNVEKSFSLGGQTFVLIKNADGIILEVEGVRLFYPTEALPQAS</sequence>
<keyword evidence="2" id="KW-0479">Metal-binding</keyword>
<evidence type="ECO:0000256" key="3">
    <source>
        <dbReference type="ARBA" id="ARBA00023004"/>
    </source>
</evidence>
<feature type="compositionally biased region" description="Acidic residues" evidence="5">
    <location>
        <begin position="407"/>
        <end position="427"/>
    </location>
</feature>
<dbReference type="PROSITE" id="PS00365">
    <property type="entry name" value="NIR_SIR"/>
    <property type="match status" value="1"/>
</dbReference>
<dbReference type="Pfam" id="PF01077">
    <property type="entry name" value="NIR_SIR"/>
    <property type="match status" value="1"/>
</dbReference>
<keyword evidence="1" id="KW-0004">4Fe-4S</keyword>
<name>A0A1Y6B7N1_9BACT</name>
<dbReference type="GO" id="GO:0020037">
    <property type="term" value="F:heme binding"/>
    <property type="evidence" value="ECO:0007669"/>
    <property type="project" value="InterPro"/>
</dbReference>
<dbReference type="InterPro" id="IPR006066">
    <property type="entry name" value="NO2/SO3_Rdtase_FeS/sirohaem_BS"/>
</dbReference>
<feature type="compositionally biased region" description="Low complexity" evidence="5">
    <location>
        <begin position="428"/>
        <end position="437"/>
    </location>
</feature>
<evidence type="ECO:0000259" key="6">
    <source>
        <dbReference type="Pfam" id="PF01077"/>
    </source>
</evidence>
<evidence type="ECO:0000256" key="2">
    <source>
        <dbReference type="ARBA" id="ARBA00022723"/>
    </source>
</evidence>
<feature type="region of interest" description="Disordered" evidence="5">
    <location>
        <begin position="508"/>
        <end position="708"/>
    </location>
</feature>
<dbReference type="PANTHER" id="PTHR11493:SF54">
    <property type="entry name" value="ANAEROBIC SULFITE REDUCTASE SUBUNIT C"/>
    <property type="match status" value="1"/>
</dbReference>
<feature type="compositionally biased region" description="Acidic residues" evidence="5">
    <location>
        <begin position="628"/>
        <end position="708"/>
    </location>
</feature>
<dbReference type="InterPro" id="IPR006067">
    <property type="entry name" value="NO2/SO3_Rdtase_4Fe4S_dom"/>
</dbReference>
<protein>
    <submittedName>
        <fullName evidence="7">Nitrite and sulphite reductase 4Fe-4S domain-containing protein</fullName>
    </submittedName>
</protein>
<dbReference type="EMBL" id="FWZT01000002">
    <property type="protein sequence ID" value="SME97157.1"/>
    <property type="molecule type" value="Genomic_DNA"/>
</dbReference>
<dbReference type="InterPro" id="IPR045169">
    <property type="entry name" value="NO2/SO3_Rdtase_4Fe4S_prot"/>
</dbReference>
<feature type="compositionally biased region" description="Acidic residues" evidence="5">
    <location>
        <begin position="254"/>
        <end position="272"/>
    </location>
</feature>
<evidence type="ECO:0000256" key="4">
    <source>
        <dbReference type="ARBA" id="ARBA00023014"/>
    </source>
</evidence>
<dbReference type="GO" id="GO:0051539">
    <property type="term" value="F:4 iron, 4 sulfur cluster binding"/>
    <property type="evidence" value="ECO:0007669"/>
    <property type="project" value="UniProtKB-KW"/>
</dbReference>
<keyword evidence="8" id="KW-1185">Reference proteome</keyword>
<proteinExistence type="predicted"/>
<feature type="compositionally biased region" description="Acidic residues" evidence="5">
    <location>
        <begin position="438"/>
        <end position="493"/>
    </location>
</feature>
<feature type="region of interest" description="Disordered" evidence="5">
    <location>
        <begin position="221"/>
        <end position="493"/>
    </location>
</feature>
<keyword evidence="3" id="KW-0408">Iron</keyword>
<dbReference type="GO" id="GO:0016491">
    <property type="term" value="F:oxidoreductase activity"/>
    <property type="evidence" value="ECO:0007669"/>
    <property type="project" value="InterPro"/>
</dbReference>
<gene>
    <name evidence="7" type="ORF">SAMN06296036_102341</name>
</gene>
<feature type="domain" description="Nitrite/sulphite reductase 4Fe-4S" evidence="6">
    <location>
        <begin position="91"/>
        <end position="214"/>
    </location>
</feature>
<evidence type="ECO:0000256" key="5">
    <source>
        <dbReference type="SAM" id="MobiDB-lite"/>
    </source>
</evidence>
<dbReference type="SUPFAM" id="SSF56014">
    <property type="entry name" value="Nitrite and sulphite reductase 4Fe-4S domain-like"/>
    <property type="match status" value="1"/>
</dbReference>
<evidence type="ECO:0000313" key="8">
    <source>
        <dbReference type="Proteomes" id="UP000192907"/>
    </source>
</evidence>
<accession>A0A1Y6B7N1</accession>
<feature type="compositionally biased region" description="Polar residues" evidence="5">
    <location>
        <begin position="244"/>
        <end position="253"/>
    </location>
</feature>
<dbReference type="RefSeq" id="WP_159455129.1">
    <property type="nucleotide sequence ID" value="NZ_FWZT01000002.1"/>
</dbReference>
<dbReference type="PANTHER" id="PTHR11493">
    <property type="entry name" value="SULFITE REDUCTASE [NADPH] SUBUNIT BETA-RELATED"/>
    <property type="match status" value="1"/>
</dbReference>
<feature type="compositionally biased region" description="Acidic residues" evidence="5">
    <location>
        <begin position="569"/>
        <end position="587"/>
    </location>
</feature>
<feature type="compositionally biased region" description="Acidic residues" evidence="5">
    <location>
        <begin position="355"/>
        <end position="399"/>
    </location>
</feature>
<feature type="compositionally biased region" description="Acidic residues" evidence="5">
    <location>
        <begin position="282"/>
        <end position="348"/>
    </location>
</feature>
<dbReference type="AlphaFoldDB" id="A0A1Y6B7N1"/>